<keyword evidence="3" id="KW-1185">Reference proteome</keyword>
<evidence type="ECO:0000259" key="1">
    <source>
        <dbReference type="Pfam" id="PF13961"/>
    </source>
</evidence>
<evidence type="ECO:0000313" key="3">
    <source>
        <dbReference type="Proteomes" id="UP001054252"/>
    </source>
</evidence>
<dbReference type="AlphaFoldDB" id="A0AAV5KYB1"/>
<accession>A0AAV5KYB1</accession>
<dbReference type="EMBL" id="BPVZ01000084">
    <property type="protein sequence ID" value="GKV29696.1"/>
    <property type="molecule type" value="Genomic_DNA"/>
</dbReference>
<reference evidence="2 3" key="1">
    <citation type="journal article" date="2021" name="Commun. Biol.">
        <title>The genome of Shorea leprosula (Dipterocarpaceae) highlights the ecological relevance of drought in aseasonal tropical rainforests.</title>
        <authorList>
            <person name="Ng K.K.S."/>
            <person name="Kobayashi M.J."/>
            <person name="Fawcett J.A."/>
            <person name="Hatakeyama M."/>
            <person name="Paape T."/>
            <person name="Ng C.H."/>
            <person name="Ang C.C."/>
            <person name="Tnah L.H."/>
            <person name="Lee C.T."/>
            <person name="Nishiyama T."/>
            <person name="Sese J."/>
            <person name="O'Brien M.J."/>
            <person name="Copetti D."/>
            <person name="Mohd Noor M.I."/>
            <person name="Ong R.C."/>
            <person name="Putra M."/>
            <person name="Sireger I.Z."/>
            <person name="Indrioko S."/>
            <person name="Kosugi Y."/>
            <person name="Izuno A."/>
            <person name="Isagi Y."/>
            <person name="Lee S.L."/>
            <person name="Shimizu K.K."/>
        </authorList>
    </citation>
    <scope>NUCLEOTIDE SEQUENCE [LARGE SCALE GENOMIC DNA]</scope>
    <source>
        <strain evidence="2">214</strain>
    </source>
</reference>
<sequence length="318" mass="36422">MATCPSMIVPEVLSKENYKRWSILMRHYLVAQGLWDVVESNEMPGQIGWVKNNALALHSIKISCGTEMFNRIMEMNSAKDAWDALAEMCRTPFYHDIFELQEVFYRDVHELQVETLPGQQKTLHDLICRRNIGKVKQFLRDNQDSRSESILDAAIRDAITAGKKDIARYLYKKTLQCLDGDRDFFLFEDRGFFLLQECIKKKMFDIAFDLLHYLPDLAFRCPSDSTPLILMLAQSPSLLEGRLFGSLSLWIYNYIRVKSYLIKPRGTPANGVGVVEDQQTRGESIISVLKSLCSNTGNSSGALDTWFSFWIGFSLGKQ</sequence>
<dbReference type="Pfam" id="PF13961">
    <property type="entry name" value="DUF4219"/>
    <property type="match status" value="1"/>
</dbReference>
<protein>
    <recommendedName>
        <fullName evidence="1">DUF4219 domain-containing protein</fullName>
    </recommendedName>
</protein>
<organism evidence="2 3">
    <name type="scientific">Rubroshorea leprosula</name>
    <dbReference type="NCBI Taxonomy" id="152421"/>
    <lineage>
        <taxon>Eukaryota</taxon>
        <taxon>Viridiplantae</taxon>
        <taxon>Streptophyta</taxon>
        <taxon>Embryophyta</taxon>
        <taxon>Tracheophyta</taxon>
        <taxon>Spermatophyta</taxon>
        <taxon>Magnoliopsida</taxon>
        <taxon>eudicotyledons</taxon>
        <taxon>Gunneridae</taxon>
        <taxon>Pentapetalae</taxon>
        <taxon>rosids</taxon>
        <taxon>malvids</taxon>
        <taxon>Malvales</taxon>
        <taxon>Dipterocarpaceae</taxon>
        <taxon>Rubroshorea</taxon>
    </lineage>
</organism>
<proteinExistence type="predicted"/>
<evidence type="ECO:0000313" key="2">
    <source>
        <dbReference type="EMBL" id="GKV29696.1"/>
    </source>
</evidence>
<feature type="domain" description="DUF4219" evidence="1">
    <location>
        <begin position="13"/>
        <end position="39"/>
    </location>
</feature>
<dbReference type="InterPro" id="IPR025314">
    <property type="entry name" value="DUF4219"/>
</dbReference>
<name>A0AAV5KYB1_9ROSI</name>
<dbReference type="Proteomes" id="UP001054252">
    <property type="component" value="Unassembled WGS sequence"/>
</dbReference>
<comment type="caution">
    <text evidence="2">The sequence shown here is derived from an EMBL/GenBank/DDBJ whole genome shotgun (WGS) entry which is preliminary data.</text>
</comment>
<gene>
    <name evidence="2" type="ORF">SLEP1_g38601</name>
</gene>